<feature type="region of interest" description="Disordered" evidence="1">
    <location>
        <begin position="98"/>
        <end position="117"/>
    </location>
</feature>
<dbReference type="InParanoid" id="A0A0D0BA03"/>
<reference evidence="2 3" key="1">
    <citation type="submission" date="2014-04" db="EMBL/GenBank/DDBJ databases">
        <authorList>
            <consortium name="DOE Joint Genome Institute"/>
            <person name="Kuo A."/>
            <person name="Ruytinx J."/>
            <person name="Rineau F."/>
            <person name="Colpaert J."/>
            <person name="Kohler A."/>
            <person name="Nagy L.G."/>
            <person name="Floudas D."/>
            <person name="Copeland A."/>
            <person name="Barry K.W."/>
            <person name="Cichocki N."/>
            <person name="Veneault-Fourrey C."/>
            <person name="LaButti K."/>
            <person name="Lindquist E.A."/>
            <person name="Lipzen A."/>
            <person name="Lundell T."/>
            <person name="Morin E."/>
            <person name="Murat C."/>
            <person name="Sun H."/>
            <person name="Tunlid A."/>
            <person name="Henrissat B."/>
            <person name="Grigoriev I.V."/>
            <person name="Hibbett D.S."/>
            <person name="Martin F."/>
            <person name="Nordberg H.P."/>
            <person name="Cantor M.N."/>
            <person name="Hua S.X."/>
        </authorList>
    </citation>
    <scope>NUCLEOTIDE SEQUENCE [LARGE SCALE GENOMIC DNA]</scope>
    <source>
        <strain evidence="2 3">UH-Slu-Lm8-n1</strain>
    </source>
</reference>
<evidence type="ECO:0000313" key="3">
    <source>
        <dbReference type="Proteomes" id="UP000054485"/>
    </source>
</evidence>
<evidence type="ECO:0000256" key="1">
    <source>
        <dbReference type="SAM" id="MobiDB-lite"/>
    </source>
</evidence>
<gene>
    <name evidence="2" type="ORF">CY34DRAFT_401123</name>
</gene>
<sequence length="117" mass="13797">MLFFLLSACRRGSHTPIPSGTRRASHFTFYSHLSTLSCKTRATFAFAFHPWAFCYFRIVFSIWFSHAQWTSMQHSHFYSRGIYTSIYVPRRDLPQKGFFGDPSREEEWNEGVAPHYT</sequence>
<dbReference type="EMBL" id="KN835158">
    <property type="protein sequence ID" value="KIK46514.1"/>
    <property type="molecule type" value="Genomic_DNA"/>
</dbReference>
<dbReference type="HOGENOM" id="CLU_2086371_0_0_1"/>
<evidence type="ECO:0000313" key="2">
    <source>
        <dbReference type="EMBL" id="KIK46514.1"/>
    </source>
</evidence>
<keyword evidence="3" id="KW-1185">Reference proteome</keyword>
<dbReference type="AlphaFoldDB" id="A0A0D0BA03"/>
<organism evidence="2 3">
    <name type="scientific">Suillus luteus UH-Slu-Lm8-n1</name>
    <dbReference type="NCBI Taxonomy" id="930992"/>
    <lineage>
        <taxon>Eukaryota</taxon>
        <taxon>Fungi</taxon>
        <taxon>Dikarya</taxon>
        <taxon>Basidiomycota</taxon>
        <taxon>Agaricomycotina</taxon>
        <taxon>Agaricomycetes</taxon>
        <taxon>Agaricomycetidae</taxon>
        <taxon>Boletales</taxon>
        <taxon>Suillineae</taxon>
        <taxon>Suillaceae</taxon>
        <taxon>Suillus</taxon>
    </lineage>
</organism>
<name>A0A0D0BA03_9AGAM</name>
<protein>
    <submittedName>
        <fullName evidence="2">Uncharacterized protein</fullName>
    </submittedName>
</protein>
<dbReference type="Proteomes" id="UP000054485">
    <property type="component" value="Unassembled WGS sequence"/>
</dbReference>
<reference evidence="3" key="2">
    <citation type="submission" date="2015-01" db="EMBL/GenBank/DDBJ databases">
        <title>Evolutionary Origins and Diversification of the Mycorrhizal Mutualists.</title>
        <authorList>
            <consortium name="DOE Joint Genome Institute"/>
            <consortium name="Mycorrhizal Genomics Consortium"/>
            <person name="Kohler A."/>
            <person name="Kuo A."/>
            <person name="Nagy L.G."/>
            <person name="Floudas D."/>
            <person name="Copeland A."/>
            <person name="Barry K.W."/>
            <person name="Cichocki N."/>
            <person name="Veneault-Fourrey C."/>
            <person name="LaButti K."/>
            <person name="Lindquist E.A."/>
            <person name="Lipzen A."/>
            <person name="Lundell T."/>
            <person name="Morin E."/>
            <person name="Murat C."/>
            <person name="Riley R."/>
            <person name="Ohm R."/>
            <person name="Sun H."/>
            <person name="Tunlid A."/>
            <person name="Henrissat B."/>
            <person name="Grigoriev I.V."/>
            <person name="Hibbett D.S."/>
            <person name="Martin F."/>
        </authorList>
    </citation>
    <scope>NUCLEOTIDE SEQUENCE [LARGE SCALE GENOMIC DNA]</scope>
    <source>
        <strain evidence="3">UH-Slu-Lm8-n1</strain>
    </source>
</reference>
<proteinExistence type="predicted"/>
<accession>A0A0D0BA03</accession>